<dbReference type="InterPro" id="IPR003661">
    <property type="entry name" value="HisK_dim/P_dom"/>
</dbReference>
<reference evidence="10" key="1">
    <citation type="submission" date="2018-05" db="EMBL/GenBank/DDBJ databases">
        <title>Bacterial isolates from healthy term breastfed infants carrying antibiotic resistance genes.</title>
        <authorList>
            <person name="Casaburi G."/>
        </authorList>
    </citation>
    <scope>NUCLEOTIDE SEQUENCE [LARGE SCALE GENOMIC DNA]</scope>
    <source>
        <strain evidence="10">7084_4</strain>
    </source>
</reference>
<evidence type="ECO:0000256" key="8">
    <source>
        <dbReference type="ARBA" id="ARBA00023012"/>
    </source>
</evidence>
<dbReference type="AlphaFoldDB" id="A0A5P6A9T3"/>
<dbReference type="FunFam" id="1.10.287.130:FF:000002">
    <property type="entry name" value="Two-component osmosensing histidine kinase"/>
    <property type="match status" value="1"/>
</dbReference>
<evidence type="ECO:0000259" key="9">
    <source>
        <dbReference type="PROSITE" id="PS50109"/>
    </source>
</evidence>
<dbReference type="SMART" id="SM00388">
    <property type="entry name" value="HisKA"/>
    <property type="match status" value="1"/>
</dbReference>
<organism evidence="10">
    <name type="scientific">Raoultella planticola</name>
    <name type="common">Klebsiella planticola</name>
    <dbReference type="NCBI Taxonomy" id="575"/>
    <lineage>
        <taxon>Bacteria</taxon>
        <taxon>Pseudomonadati</taxon>
        <taxon>Pseudomonadota</taxon>
        <taxon>Gammaproteobacteria</taxon>
        <taxon>Enterobacterales</taxon>
        <taxon>Enterobacteriaceae</taxon>
        <taxon>Klebsiella/Raoultella group</taxon>
        <taxon>Raoultella</taxon>
    </lineage>
</organism>
<dbReference type="SUPFAM" id="SSF55874">
    <property type="entry name" value="ATPase domain of HSP90 chaperone/DNA topoisomerase II/histidine kinase"/>
    <property type="match status" value="1"/>
</dbReference>
<comment type="catalytic activity">
    <reaction evidence="1">
        <text>ATP + protein L-histidine = ADP + protein N-phospho-L-histidine.</text>
        <dbReference type="EC" id="2.7.13.3"/>
    </reaction>
</comment>
<dbReference type="GO" id="GO:0005524">
    <property type="term" value="F:ATP binding"/>
    <property type="evidence" value="ECO:0007669"/>
    <property type="project" value="UniProtKB-KW"/>
</dbReference>
<protein>
    <recommendedName>
        <fullName evidence="2">histidine kinase</fullName>
        <ecNumber evidence="2">2.7.13.3</ecNumber>
    </recommendedName>
</protein>
<evidence type="ECO:0000256" key="7">
    <source>
        <dbReference type="ARBA" id="ARBA00022840"/>
    </source>
</evidence>
<dbReference type="PROSITE" id="PS50109">
    <property type="entry name" value="HIS_KIN"/>
    <property type="match status" value="1"/>
</dbReference>
<name>A0A5P6A9T3_RAOPL</name>
<dbReference type="InterPro" id="IPR036097">
    <property type="entry name" value="HisK_dim/P_sf"/>
</dbReference>
<dbReference type="Gene3D" id="3.30.565.10">
    <property type="entry name" value="Histidine kinase-like ATPase, C-terminal domain"/>
    <property type="match status" value="1"/>
</dbReference>
<keyword evidence="6" id="KW-0418">Kinase</keyword>
<dbReference type="CDD" id="cd00082">
    <property type="entry name" value="HisKA"/>
    <property type="match status" value="1"/>
</dbReference>
<evidence type="ECO:0000256" key="6">
    <source>
        <dbReference type="ARBA" id="ARBA00022777"/>
    </source>
</evidence>
<evidence type="ECO:0000256" key="3">
    <source>
        <dbReference type="ARBA" id="ARBA00022553"/>
    </source>
</evidence>
<dbReference type="EMBL" id="CP029752">
    <property type="protein sequence ID" value="QFG76682.1"/>
    <property type="molecule type" value="Genomic_DNA"/>
</dbReference>
<proteinExistence type="predicted"/>
<keyword evidence="7" id="KW-0067">ATP-binding</keyword>
<sequence length="251" mass="27846">MQQDVILCAFADVSSHAEMERHLMRARKAADEANEAKSTFLATMSHEIRTPLYGALGTLELLSLTELNSQQRQYVSRIEDASQMLLQIISDILDISKIEAGQLQLEETSFNPRELVQSCTGTYAGMAHRKGLLLFSSVTTDVPPWVKGDPTRLRQILNNLISNAIKFTESGYVIVRMSASGRSSTAVRLLLEVCDSGVGISKPRRETLYPVLRPMPNAIFPGGGAWALYLRAPGRVNEHRYSAQKRSHDGQ</sequence>
<gene>
    <name evidence="10" type="ORF">DMB90_10830</name>
</gene>
<dbReference type="Pfam" id="PF00512">
    <property type="entry name" value="HisKA"/>
    <property type="match status" value="1"/>
</dbReference>
<dbReference type="Gene3D" id="1.10.287.130">
    <property type="match status" value="1"/>
</dbReference>
<dbReference type="EC" id="2.7.13.3" evidence="2"/>
<feature type="domain" description="Histidine kinase" evidence="9">
    <location>
        <begin position="43"/>
        <end position="209"/>
    </location>
</feature>
<evidence type="ECO:0000256" key="2">
    <source>
        <dbReference type="ARBA" id="ARBA00012438"/>
    </source>
</evidence>
<dbReference type="PANTHER" id="PTHR43047:SF78">
    <property type="entry name" value="SENSORY_REGULATORY PROTEIN RPFC"/>
    <property type="match status" value="1"/>
</dbReference>
<dbReference type="InterPro" id="IPR036890">
    <property type="entry name" value="HATPase_C_sf"/>
</dbReference>
<dbReference type="GO" id="GO:0000155">
    <property type="term" value="F:phosphorelay sensor kinase activity"/>
    <property type="evidence" value="ECO:0007669"/>
    <property type="project" value="InterPro"/>
</dbReference>
<dbReference type="Pfam" id="PF02518">
    <property type="entry name" value="HATPase_c"/>
    <property type="match status" value="1"/>
</dbReference>
<evidence type="ECO:0000256" key="4">
    <source>
        <dbReference type="ARBA" id="ARBA00022679"/>
    </source>
</evidence>
<keyword evidence="4" id="KW-0808">Transferase</keyword>
<dbReference type="InterPro" id="IPR003594">
    <property type="entry name" value="HATPase_dom"/>
</dbReference>
<keyword evidence="5" id="KW-0547">Nucleotide-binding</keyword>
<evidence type="ECO:0000256" key="1">
    <source>
        <dbReference type="ARBA" id="ARBA00000085"/>
    </source>
</evidence>
<dbReference type="InterPro" id="IPR005467">
    <property type="entry name" value="His_kinase_dom"/>
</dbReference>
<dbReference type="PANTHER" id="PTHR43047">
    <property type="entry name" value="TWO-COMPONENT HISTIDINE PROTEIN KINASE"/>
    <property type="match status" value="1"/>
</dbReference>
<keyword evidence="3" id="KW-0597">Phosphoprotein</keyword>
<dbReference type="SUPFAM" id="SSF47384">
    <property type="entry name" value="Homodimeric domain of signal transducing histidine kinase"/>
    <property type="match status" value="1"/>
</dbReference>
<keyword evidence="8" id="KW-0902">Two-component regulatory system</keyword>
<accession>A0A5P6A9T3</accession>
<evidence type="ECO:0000256" key="5">
    <source>
        <dbReference type="ARBA" id="ARBA00022741"/>
    </source>
</evidence>
<evidence type="ECO:0000313" key="10">
    <source>
        <dbReference type="EMBL" id="QFG76682.1"/>
    </source>
</evidence>